<dbReference type="Gene3D" id="1.10.101.10">
    <property type="entry name" value="PGBD-like superfamily/PGBD"/>
    <property type="match status" value="1"/>
</dbReference>
<dbReference type="InterPro" id="IPR036365">
    <property type="entry name" value="PGBD-like_sf"/>
</dbReference>
<proteinExistence type="predicted"/>
<evidence type="ECO:0000259" key="1">
    <source>
        <dbReference type="Pfam" id="PF01471"/>
    </source>
</evidence>
<keyword evidence="3" id="KW-1185">Reference proteome</keyword>
<dbReference type="EMBL" id="JACJTE010000080">
    <property type="protein sequence ID" value="MBD2565346.1"/>
    <property type="molecule type" value="Genomic_DNA"/>
</dbReference>
<comment type="caution">
    <text evidence="2">The sequence shown here is derived from an EMBL/GenBank/DDBJ whole genome shotgun (WGS) entry which is preliminary data.</text>
</comment>
<feature type="domain" description="Peptidoglycan binding-like" evidence="1">
    <location>
        <begin position="13"/>
        <end position="67"/>
    </location>
</feature>
<name>A0ABR8F9P1_NOSLI</name>
<accession>A0ABR8F9P1</accession>
<evidence type="ECO:0000313" key="3">
    <source>
        <dbReference type="Proteomes" id="UP000604661"/>
    </source>
</evidence>
<organism evidence="2 3">
    <name type="scientific">Nostoc linckia FACHB-391</name>
    <dbReference type="NCBI Taxonomy" id="2692906"/>
    <lineage>
        <taxon>Bacteria</taxon>
        <taxon>Bacillati</taxon>
        <taxon>Cyanobacteriota</taxon>
        <taxon>Cyanophyceae</taxon>
        <taxon>Nostocales</taxon>
        <taxon>Nostocaceae</taxon>
        <taxon>Nostoc</taxon>
    </lineage>
</organism>
<dbReference type="Pfam" id="PF01471">
    <property type="entry name" value="PG_binding_1"/>
    <property type="match status" value="1"/>
</dbReference>
<dbReference type="Proteomes" id="UP000604661">
    <property type="component" value="Unassembled WGS sequence"/>
</dbReference>
<dbReference type="RefSeq" id="WP_190898644.1">
    <property type="nucleotide sequence ID" value="NZ_JACJTE010000080.1"/>
</dbReference>
<dbReference type="SUPFAM" id="SSF47090">
    <property type="entry name" value="PGBD-like"/>
    <property type="match status" value="1"/>
</dbReference>
<dbReference type="InterPro" id="IPR002477">
    <property type="entry name" value="Peptidoglycan-bd-like"/>
</dbReference>
<sequence>MNLEGRNLEPNMSGDDVHRLQTELNQLGFTLGVNGLFDSMTFLAVQRFQRDHGLEANGMVNEETARRINAEVDALTTPPFIVKGQVRQADGDPADGVLVSAFDMDLRN</sequence>
<evidence type="ECO:0000313" key="2">
    <source>
        <dbReference type="EMBL" id="MBD2565346.1"/>
    </source>
</evidence>
<protein>
    <submittedName>
        <fullName evidence="2">Peptidoglycan-binding protein</fullName>
    </submittedName>
</protein>
<dbReference type="InterPro" id="IPR036366">
    <property type="entry name" value="PGBDSf"/>
</dbReference>
<gene>
    <name evidence="2" type="ORF">H6G95_33205</name>
</gene>
<reference evidence="2 3" key="1">
    <citation type="journal article" date="2020" name="ISME J.">
        <title>Comparative genomics reveals insights into cyanobacterial evolution and habitat adaptation.</title>
        <authorList>
            <person name="Chen M.Y."/>
            <person name="Teng W.K."/>
            <person name="Zhao L."/>
            <person name="Hu C.X."/>
            <person name="Zhou Y.K."/>
            <person name="Han B.P."/>
            <person name="Song L.R."/>
            <person name="Shu W.S."/>
        </authorList>
    </citation>
    <scope>NUCLEOTIDE SEQUENCE [LARGE SCALE GENOMIC DNA]</scope>
    <source>
        <strain evidence="2 3">FACHB-391</strain>
    </source>
</reference>